<feature type="transmembrane region" description="Helical" evidence="7">
    <location>
        <begin position="72"/>
        <end position="95"/>
    </location>
</feature>
<evidence type="ECO:0000256" key="1">
    <source>
        <dbReference type="ARBA" id="ARBA00004651"/>
    </source>
</evidence>
<evidence type="ECO:0000259" key="8">
    <source>
        <dbReference type="Pfam" id="PF03772"/>
    </source>
</evidence>
<keyword evidence="5 7" id="KW-0472">Membrane</keyword>
<dbReference type="Proteomes" id="UP000029055">
    <property type="component" value="Unassembled WGS sequence"/>
</dbReference>
<feature type="compositionally biased region" description="Basic residues" evidence="6">
    <location>
        <begin position="163"/>
        <end position="173"/>
    </location>
</feature>
<feature type="transmembrane region" description="Helical" evidence="7">
    <location>
        <begin position="635"/>
        <end position="656"/>
    </location>
</feature>
<feature type="transmembrane region" description="Helical" evidence="7">
    <location>
        <begin position="412"/>
        <end position="430"/>
    </location>
</feature>
<keyword evidence="2" id="KW-1003">Cell membrane</keyword>
<dbReference type="Pfam" id="PF03772">
    <property type="entry name" value="Competence"/>
    <property type="match status" value="1"/>
</dbReference>
<accession>A0A087E5Q7</accession>
<comment type="subcellular location">
    <subcellularLocation>
        <location evidence="1">Cell membrane</location>
        <topology evidence="1">Multi-pass membrane protein</topology>
    </subcellularLocation>
</comment>
<dbReference type="NCBIfam" id="TIGR00360">
    <property type="entry name" value="ComEC_N-term"/>
    <property type="match status" value="1"/>
</dbReference>
<name>A0A087E5Q7_9BIFI</name>
<keyword evidence="3 7" id="KW-0812">Transmembrane</keyword>
<evidence type="ECO:0000256" key="2">
    <source>
        <dbReference type="ARBA" id="ARBA00022475"/>
    </source>
</evidence>
<dbReference type="eggNOG" id="COG0658">
    <property type="taxonomic scope" value="Bacteria"/>
</dbReference>
<protein>
    <submittedName>
        <fullName evidence="9">Metal-binding protein</fullName>
    </submittedName>
</protein>
<feature type="transmembrane region" description="Helical" evidence="7">
    <location>
        <begin position="217"/>
        <end position="238"/>
    </location>
</feature>
<evidence type="ECO:0000256" key="7">
    <source>
        <dbReference type="SAM" id="Phobius"/>
    </source>
</evidence>
<evidence type="ECO:0000313" key="10">
    <source>
        <dbReference type="Proteomes" id="UP000029055"/>
    </source>
</evidence>
<dbReference type="InterPro" id="IPR052159">
    <property type="entry name" value="Competence_DNA_uptake"/>
</dbReference>
<feature type="transmembrane region" description="Helical" evidence="7">
    <location>
        <begin position="511"/>
        <end position="529"/>
    </location>
</feature>
<feature type="region of interest" description="Disordered" evidence="6">
    <location>
        <begin position="161"/>
        <end position="189"/>
    </location>
</feature>
<keyword evidence="4 7" id="KW-1133">Transmembrane helix</keyword>
<evidence type="ECO:0000256" key="4">
    <source>
        <dbReference type="ARBA" id="ARBA00022989"/>
    </source>
</evidence>
<feature type="transmembrane region" description="Helical" evidence="7">
    <location>
        <begin position="541"/>
        <end position="561"/>
    </location>
</feature>
<evidence type="ECO:0000256" key="5">
    <source>
        <dbReference type="ARBA" id="ARBA00023136"/>
    </source>
</evidence>
<comment type="caution">
    <text evidence="9">The sequence shown here is derived from an EMBL/GenBank/DDBJ whole genome shotgun (WGS) entry which is preliminary data.</text>
</comment>
<reference evidence="9 10" key="1">
    <citation type="submission" date="2014-03" db="EMBL/GenBank/DDBJ databases">
        <title>Genomics of Bifidobacteria.</title>
        <authorList>
            <person name="Ventura M."/>
            <person name="Milani C."/>
            <person name="Lugli G.A."/>
        </authorList>
    </citation>
    <scope>NUCLEOTIDE SEQUENCE [LARGE SCALE GENOMIC DNA]</scope>
    <source>
        <strain evidence="9 10">LMG 11597</strain>
    </source>
</reference>
<feature type="domain" description="ComEC/Rec2-related protein" evidence="8">
    <location>
        <begin position="404"/>
        <end position="654"/>
    </location>
</feature>
<evidence type="ECO:0000313" key="9">
    <source>
        <dbReference type="EMBL" id="KFJ03108.1"/>
    </source>
</evidence>
<gene>
    <name evidence="9" type="ORF">BISU_1040</name>
</gene>
<dbReference type="GO" id="GO:0005886">
    <property type="term" value="C:plasma membrane"/>
    <property type="evidence" value="ECO:0007669"/>
    <property type="project" value="UniProtKB-SubCell"/>
</dbReference>
<evidence type="ECO:0000256" key="3">
    <source>
        <dbReference type="ARBA" id="ARBA00022692"/>
    </source>
</evidence>
<feature type="transmembrane region" description="Helical" evidence="7">
    <location>
        <begin position="442"/>
        <end position="459"/>
    </location>
</feature>
<dbReference type="AlphaFoldDB" id="A0A087E5Q7"/>
<dbReference type="STRING" id="77635.BISU_1040"/>
<sequence>MTAANIERDEQGSRDWRMLPAAISVWASCLLTWWAFDVTLASDGSNEAAGSTKVQGLGASLRSASNGVTTPLHMAGIVGIVVAIAAAAAAATMVAQYAAMLVMRLGRVSYDAESYGSGSPGRMSCDTGAYGIEPDDTMSHGIKPPGSNLNDTAPYGIGLPGTRPRRAGSHHIGPHGLASRGNERHVAKPSDARSDLLSVCLSPRWQLKDGAWRMTGMMLACLALLGATSTWCSAYIAWRDPAMAQARTSPGQRIAFMRVNTPARTADIRQADCQADATLSMIGDGRVMQSSSHAVRVFASGEDCRRIAHGATMQVLGRLEPSRFGKVSLWMICRSEESVTMIRAPNPVQSAVNILQERFLAVTDSLSDQGRVLVPGLTIGLLGQEHVVASGHEAVDATYAGLLEDRFARSGIMHLMAVSGGHFVLVGTLVRRLAAYAHAPRWVAAVMASGAFLLLSALVYPSDSVVRALIMGLLGAAASLAGRRSQALNALCWTVVSVLIASPAMAYSYGFALSCAAVLGIVLFAQSMARRLRTLLPGGMADAMAVTIAAQLLTLPIQVMMEPQLPLLSVPANLIVSPVVGGATMLGLAALVAAAYSAKLSFALAWAASVPTAIMERCAQWLGSSSWAVMPWAEGWRGALLVAACEALIALAMVVARRRRQRRGMSVGETGTPYHRRWLDPIALWVRQVPEAFGSGGHGTFRGS</sequence>
<dbReference type="PANTHER" id="PTHR30619:SF7">
    <property type="entry name" value="BETA-LACTAMASE DOMAIN PROTEIN"/>
    <property type="match status" value="1"/>
</dbReference>
<feature type="transmembrane region" description="Helical" evidence="7">
    <location>
        <begin position="573"/>
        <end position="596"/>
    </location>
</feature>
<organism evidence="9 10">
    <name type="scientific">Bifidobacterium subtile</name>
    <dbReference type="NCBI Taxonomy" id="77635"/>
    <lineage>
        <taxon>Bacteria</taxon>
        <taxon>Bacillati</taxon>
        <taxon>Actinomycetota</taxon>
        <taxon>Actinomycetes</taxon>
        <taxon>Bifidobacteriales</taxon>
        <taxon>Bifidobacteriaceae</taxon>
        <taxon>Bifidobacterium</taxon>
    </lineage>
</organism>
<feature type="transmembrane region" description="Helical" evidence="7">
    <location>
        <begin position="603"/>
        <end position="623"/>
    </location>
</feature>
<dbReference type="EMBL" id="JGZR01000007">
    <property type="protein sequence ID" value="KFJ03108.1"/>
    <property type="molecule type" value="Genomic_DNA"/>
</dbReference>
<dbReference type="PANTHER" id="PTHR30619">
    <property type="entry name" value="DNA INTERNALIZATION/COMPETENCE PROTEIN COMEC/REC2"/>
    <property type="match status" value="1"/>
</dbReference>
<dbReference type="InterPro" id="IPR004477">
    <property type="entry name" value="ComEC_N"/>
</dbReference>
<keyword evidence="10" id="KW-1185">Reference proteome</keyword>
<feature type="transmembrane region" description="Helical" evidence="7">
    <location>
        <begin position="18"/>
        <end position="36"/>
    </location>
</feature>
<evidence type="ECO:0000256" key="6">
    <source>
        <dbReference type="SAM" id="MobiDB-lite"/>
    </source>
</evidence>
<proteinExistence type="predicted"/>